<dbReference type="RefSeq" id="XP_066703567.1">
    <property type="nucleotide sequence ID" value="XM_066840940.1"/>
</dbReference>
<evidence type="ECO:0000313" key="3">
    <source>
        <dbReference type="Proteomes" id="UP001391051"/>
    </source>
</evidence>
<feature type="region of interest" description="Disordered" evidence="1">
    <location>
        <begin position="287"/>
        <end position="311"/>
    </location>
</feature>
<protein>
    <submittedName>
        <fullName evidence="2">Uncharacterized protein</fullName>
    </submittedName>
</protein>
<dbReference type="EMBL" id="JAQQWE010000003">
    <property type="protein sequence ID" value="KAK7959864.1"/>
    <property type="molecule type" value="Genomic_DNA"/>
</dbReference>
<feature type="region of interest" description="Disordered" evidence="1">
    <location>
        <begin position="92"/>
        <end position="134"/>
    </location>
</feature>
<feature type="compositionally biased region" description="Basic and acidic residues" evidence="1">
    <location>
        <begin position="92"/>
        <end position="118"/>
    </location>
</feature>
<reference evidence="2 3" key="1">
    <citation type="submission" date="2023-01" db="EMBL/GenBank/DDBJ databases">
        <title>Analysis of 21 Apiospora genomes using comparative genomics revels a genus with tremendous synthesis potential of carbohydrate active enzymes and secondary metabolites.</title>
        <authorList>
            <person name="Sorensen T."/>
        </authorList>
    </citation>
    <scope>NUCLEOTIDE SEQUENCE [LARGE SCALE GENOMIC DNA]</scope>
    <source>
        <strain evidence="2 3">CBS 24483</strain>
    </source>
</reference>
<dbReference type="Proteomes" id="UP001391051">
    <property type="component" value="Unassembled WGS sequence"/>
</dbReference>
<name>A0ABR1QNF1_9PEZI</name>
<evidence type="ECO:0000256" key="1">
    <source>
        <dbReference type="SAM" id="MobiDB-lite"/>
    </source>
</evidence>
<organism evidence="2 3">
    <name type="scientific">Apiospora aurea</name>
    <dbReference type="NCBI Taxonomy" id="335848"/>
    <lineage>
        <taxon>Eukaryota</taxon>
        <taxon>Fungi</taxon>
        <taxon>Dikarya</taxon>
        <taxon>Ascomycota</taxon>
        <taxon>Pezizomycotina</taxon>
        <taxon>Sordariomycetes</taxon>
        <taxon>Xylariomycetidae</taxon>
        <taxon>Amphisphaeriales</taxon>
        <taxon>Apiosporaceae</taxon>
        <taxon>Apiospora</taxon>
    </lineage>
</organism>
<keyword evidence="3" id="KW-1185">Reference proteome</keyword>
<feature type="compositionally biased region" description="Basic and acidic residues" evidence="1">
    <location>
        <begin position="300"/>
        <end position="311"/>
    </location>
</feature>
<evidence type="ECO:0000313" key="2">
    <source>
        <dbReference type="EMBL" id="KAK7959864.1"/>
    </source>
</evidence>
<accession>A0ABR1QNF1</accession>
<gene>
    <name evidence="2" type="ORF">PG986_004718</name>
</gene>
<proteinExistence type="predicted"/>
<comment type="caution">
    <text evidence="2">The sequence shown here is derived from an EMBL/GenBank/DDBJ whole genome shotgun (WGS) entry which is preliminary data.</text>
</comment>
<sequence>MMSYFDNPRAKLIRWHAKEFKCNYSSWTPRFRGPEIFFHEARQVLKRHNQGEPFGLPLSVLHRRFHFQKRLDLRGYDDLGFTDHFRDDVASEPTEKFNREQARKQAESLAKTKDAEDEKGGEDEEDDEAVESTDQDVPRTLWTFTHEYDAKVLEGEIFIRRRHRIVGPVISSDLNRRRLQCAGFARLLHGLELPVCKHEFCRSTCFEGQTFSNLLDEYLEEDYDFKHAEHLARFEILESVKDLRGSIVVKDIGRIPSSVTSDYLFRDTEEEDPDRILQRRLYGIASLGPPGLRQGRKRRSREDRRSSRSHRESIEVYDSDFISYPAMSRSCTKCCTNFTLAISGFVAQSWWALELVTYHNLGDCRSPTEGLWHVFNAVGSEGRCGYPPGVIRDRWYGVTKENILDDETWQQNRCAEKVRCYGRLLEGSGNQAEAYVRSRRGIRMDSRGWDMGQGGCVPFDESSEVEMVVRGAWHGFVGHWSYATFCAPPSGYEDSSGEWE</sequence>
<dbReference type="GeneID" id="92074002"/>
<feature type="compositionally biased region" description="Acidic residues" evidence="1">
    <location>
        <begin position="119"/>
        <end position="134"/>
    </location>
</feature>